<keyword evidence="3" id="KW-1185">Reference proteome</keyword>
<dbReference type="EMBL" id="BCTA01000038">
    <property type="protein sequence ID" value="GAT10248.1"/>
    <property type="molecule type" value="Genomic_DNA"/>
</dbReference>
<proteinExistence type="predicted"/>
<comment type="caution">
    <text evidence="2">The sequence shown here is derived from an EMBL/GenBank/DDBJ whole genome shotgun (WGS) entry which is preliminary data.</text>
</comment>
<reference evidence="2 3" key="1">
    <citation type="journal article" date="2016" name="Genome Announc.">
        <title>Draft Genome Sequences of Five Rapidly Growing Mycobacterium Species, M. thermoresistibile, M. fortuitum subsp. acetamidolyticum, M. canariasense, M. brisbanense, and M. novocastrense.</title>
        <authorList>
            <person name="Katahira K."/>
            <person name="Ogura Y."/>
            <person name="Gotoh Y."/>
            <person name="Hayashi T."/>
        </authorList>
    </citation>
    <scope>NUCLEOTIDE SEQUENCE [LARGE SCALE GENOMIC DNA]</scope>
    <source>
        <strain evidence="2 3">JCM18114</strain>
    </source>
</reference>
<feature type="region of interest" description="Disordered" evidence="1">
    <location>
        <begin position="1"/>
        <end position="24"/>
    </location>
</feature>
<sequence length="108" mass="12167">MHRPTTQTANPVGSVTNERATLMADTSTHYDTDDCLDGPEQCSGDVFPRPALSGSGEHYTRCDHHWEVYYERTAPKMDAIRARYPETAPPDFDPLAAGERWSEDDPWP</sequence>
<feature type="region of interest" description="Disordered" evidence="1">
    <location>
        <begin position="85"/>
        <end position="108"/>
    </location>
</feature>
<evidence type="ECO:0000313" key="2">
    <source>
        <dbReference type="EMBL" id="GAT10248.1"/>
    </source>
</evidence>
<evidence type="ECO:0000256" key="1">
    <source>
        <dbReference type="SAM" id="MobiDB-lite"/>
    </source>
</evidence>
<evidence type="ECO:0000313" key="3">
    <source>
        <dbReference type="Proteomes" id="UP000069773"/>
    </source>
</evidence>
<accession>A0ABQ0KKX3</accession>
<organism evidence="2 3">
    <name type="scientific">Mycolicibacterium novocastrense</name>
    <name type="common">Mycobacterium novocastrense</name>
    <dbReference type="NCBI Taxonomy" id="59813"/>
    <lineage>
        <taxon>Bacteria</taxon>
        <taxon>Bacillati</taxon>
        <taxon>Actinomycetota</taxon>
        <taxon>Actinomycetes</taxon>
        <taxon>Mycobacteriales</taxon>
        <taxon>Mycobacteriaceae</taxon>
        <taxon>Mycolicibacterium</taxon>
    </lineage>
</organism>
<gene>
    <name evidence="2" type="ORF">RMCN_3381</name>
</gene>
<protein>
    <submittedName>
        <fullName evidence="2">Uncharacterized protein</fullName>
    </submittedName>
</protein>
<dbReference type="Proteomes" id="UP000069773">
    <property type="component" value="Unassembled WGS sequence"/>
</dbReference>
<name>A0ABQ0KKX3_MYCNV</name>